<protein>
    <submittedName>
        <fullName evidence="5">Uncharacterized protein LOC127750191</fullName>
    </submittedName>
</protein>
<dbReference type="CDD" id="cd00104">
    <property type="entry name" value="KAZAL_FS"/>
    <property type="match status" value="1"/>
</dbReference>
<feature type="compositionally biased region" description="Basic and acidic residues" evidence="1">
    <location>
        <begin position="111"/>
        <end position="124"/>
    </location>
</feature>
<feature type="signal peptide" evidence="2">
    <location>
        <begin position="1"/>
        <end position="28"/>
    </location>
</feature>
<keyword evidence="2" id="KW-0732">Signal</keyword>
<name>A0A9C6UBV3_FRAOC</name>
<feature type="region of interest" description="Disordered" evidence="1">
    <location>
        <begin position="111"/>
        <end position="136"/>
    </location>
</feature>
<proteinExistence type="predicted"/>
<feature type="compositionally biased region" description="Gly residues" evidence="1">
    <location>
        <begin position="72"/>
        <end position="82"/>
    </location>
</feature>
<dbReference type="RefSeq" id="XP_052127047.1">
    <property type="nucleotide sequence ID" value="XM_052271087.1"/>
</dbReference>
<dbReference type="InterPro" id="IPR002350">
    <property type="entry name" value="Kazal_dom"/>
</dbReference>
<organism evidence="4 5">
    <name type="scientific">Frankliniella occidentalis</name>
    <name type="common">Western flower thrips</name>
    <name type="synonym">Euthrips occidentalis</name>
    <dbReference type="NCBI Taxonomy" id="133901"/>
    <lineage>
        <taxon>Eukaryota</taxon>
        <taxon>Metazoa</taxon>
        <taxon>Ecdysozoa</taxon>
        <taxon>Arthropoda</taxon>
        <taxon>Hexapoda</taxon>
        <taxon>Insecta</taxon>
        <taxon>Pterygota</taxon>
        <taxon>Neoptera</taxon>
        <taxon>Paraneoptera</taxon>
        <taxon>Thysanoptera</taxon>
        <taxon>Terebrantia</taxon>
        <taxon>Thripoidea</taxon>
        <taxon>Thripidae</taxon>
        <taxon>Frankliniella</taxon>
    </lineage>
</organism>
<reference evidence="5" key="1">
    <citation type="submission" date="2025-08" db="UniProtKB">
        <authorList>
            <consortium name="RefSeq"/>
        </authorList>
    </citation>
    <scope>IDENTIFICATION</scope>
    <source>
        <tissue evidence="5">Whole organism</tissue>
    </source>
</reference>
<gene>
    <name evidence="5" type="primary">LOC127750191</name>
</gene>
<dbReference type="SMART" id="SM00280">
    <property type="entry name" value="KAZAL"/>
    <property type="match status" value="1"/>
</dbReference>
<evidence type="ECO:0000313" key="4">
    <source>
        <dbReference type="Proteomes" id="UP000504606"/>
    </source>
</evidence>
<evidence type="ECO:0000256" key="2">
    <source>
        <dbReference type="SAM" id="SignalP"/>
    </source>
</evidence>
<dbReference type="PROSITE" id="PS51465">
    <property type="entry name" value="KAZAL_2"/>
    <property type="match status" value="1"/>
</dbReference>
<evidence type="ECO:0000259" key="3">
    <source>
        <dbReference type="PROSITE" id="PS51465"/>
    </source>
</evidence>
<dbReference type="InterPro" id="IPR036058">
    <property type="entry name" value="Kazal_dom_sf"/>
</dbReference>
<dbReference type="AlphaFoldDB" id="A0A9C6UBV3"/>
<keyword evidence="4" id="KW-1185">Reference proteome</keyword>
<feature type="compositionally biased region" description="Polar residues" evidence="1">
    <location>
        <begin position="40"/>
        <end position="55"/>
    </location>
</feature>
<feature type="chain" id="PRO_5039219340" evidence="2">
    <location>
        <begin position="29"/>
        <end position="224"/>
    </location>
</feature>
<sequence>MPATRPQLAAVLAAVMSVLLLGAHPTLGAALDQGEPTTLPPSSTDSATNLTESCQAEQSRCETDLALQAGRVGPGPVSGGRPGRPVCGSDNTTYDNDCHLKRVQCEGRSVEKSHPGKCKGESTTRTHSGIQDQHGRSQPAVALRLGRPASWPQEFGALRGLGTILWVVCHSATPHMLGVASMKPPSSYFTRGGPFPDVLRPATSVTDCRTRWRVGWARAGCRWA</sequence>
<evidence type="ECO:0000256" key="1">
    <source>
        <dbReference type="SAM" id="MobiDB-lite"/>
    </source>
</evidence>
<dbReference type="KEGG" id="foc:127750191"/>
<dbReference type="Pfam" id="PF07648">
    <property type="entry name" value="Kazal_2"/>
    <property type="match status" value="1"/>
</dbReference>
<feature type="domain" description="Kazal-like" evidence="3">
    <location>
        <begin position="81"/>
        <end position="120"/>
    </location>
</feature>
<accession>A0A9C6UBV3</accession>
<dbReference type="Proteomes" id="UP000504606">
    <property type="component" value="Unplaced"/>
</dbReference>
<dbReference type="GeneID" id="127750191"/>
<dbReference type="SUPFAM" id="SSF100895">
    <property type="entry name" value="Kazal-type serine protease inhibitors"/>
    <property type="match status" value="1"/>
</dbReference>
<feature type="region of interest" description="Disordered" evidence="1">
    <location>
        <begin position="31"/>
        <end position="55"/>
    </location>
</feature>
<dbReference type="Gene3D" id="3.30.60.30">
    <property type="match status" value="1"/>
</dbReference>
<evidence type="ECO:0000313" key="5">
    <source>
        <dbReference type="RefSeq" id="XP_052127047.1"/>
    </source>
</evidence>
<feature type="region of interest" description="Disordered" evidence="1">
    <location>
        <begin position="69"/>
        <end position="90"/>
    </location>
</feature>